<dbReference type="Proteomes" id="UP001228171">
    <property type="component" value="Unassembled WGS sequence"/>
</dbReference>
<evidence type="ECO:0000313" key="1">
    <source>
        <dbReference type="EMBL" id="MDP4545871.1"/>
    </source>
</evidence>
<sequence length="75" mass="8481">MDISIGTKLKVVSSKNTGIKEGDVFPVAFFEFSDCKDFFKIWLPKSRRHLLLKSNGVSIWSGCIAEKDRVEFVLA</sequence>
<evidence type="ECO:0000313" key="2">
    <source>
        <dbReference type="Proteomes" id="UP001228171"/>
    </source>
</evidence>
<proteinExistence type="predicted"/>
<dbReference type="RefSeq" id="WP_305936067.1">
    <property type="nucleotide sequence ID" value="NZ_JAVAJI010000027.1"/>
</dbReference>
<accession>A0ABT9HJB2</accession>
<gene>
    <name evidence="1" type="ORF">Q8P09_12375</name>
</gene>
<protein>
    <submittedName>
        <fullName evidence="1">Uncharacterized protein</fullName>
    </submittedName>
</protein>
<keyword evidence="2" id="KW-1185">Reference proteome</keyword>
<dbReference type="EMBL" id="JAVAJI010000027">
    <property type="protein sequence ID" value="MDP4545871.1"/>
    <property type="molecule type" value="Genomic_DNA"/>
</dbReference>
<organism evidence="1 2">
    <name type="scientific">Psychrobacter faecalis</name>
    <dbReference type="NCBI Taxonomy" id="180588"/>
    <lineage>
        <taxon>Bacteria</taxon>
        <taxon>Pseudomonadati</taxon>
        <taxon>Pseudomonadota</taxon>
        <taxon>Gammaproteobacteria</taxon>
        <taxon>Moraxellales</taxon>
        <taxon>Moraxellaceae</taxon>
        <taxon>Psychrobacter</taxon>
    </lineage>
</organism>
<reference evidence="1 2" key="1">
    <citation type="submission" date="2023-08" db="EMBL/GenBank/DDBJ databases">
        <authorList>
            <person name="Kumar R."/>
        </authorList>
    </citation>
    <scope>NUCLEOTIDE SEQUENCE [LARGE SCALE GENOMIC DNA]</scope>
    <source>
        <strain evidence="1 2">LUR13</strain>
    </source>
</reference>
<name>A0ABT9HJB2_9GAMM</name>
<comment type="caution">
    <text evidence="1">The sequence shown here is derived from an EMBL/GenBank/DDBJ whole genome shotgun (WGS) entry which is preliminary data.</text>
</comment>